<evidence type="ECO:0000256" key="1">
    <source>
        <dbReference type="ARBA" id="ARBA00022801"/>
    </source>
</evidence>
<dbReference type="EC" id="5.4.2.-" evidence="4"/>
<reference evidence="4 5" key="1">
    <citation type="journal article" date="2007" name="Nat. Biotechnol.">
        <title>Genome sequence of the lignocellulose-bioconverting and xylose-fermenting yeast Pichia stipitis.</title>
        <authorList>
            <person name="Jeffries T.W."/>
            <person name="Grigoriev I.V."/>
            <person name="Grimwood J."/>
            <person name="Laplaza J.M."/>
            <person name="Aerts A."/>
            <person name="Salamov A."/>
            <person name="Schmutz J."/>
            <person name="Lindquist E."/>
            <person name="Dehal P."/>
            <person name="Shapiro H."/>
            <person name="Jin Y.S."/>
            <person name="Passoth V."/>
            <person name="Richardson P.M."/>
        </authorList>
    </citation>
    <scope>NUCLEOTIDE SEQUENCE [LARGE SCALE GENOMIC DNA]</scope>
    <source>
        <strain evidence="5">ATCC 58785 / CBS 6054 / NBRC 10063 / NRRL Y-11545</strain>
    </source>
</reference>
<dbReference type="Proteomes" id="UP000002258">
    <property type="component" value="Chromosome 1"/>
</dbReference>
<dbReference type="InterPro" id="IPR001345">
    <property type="entry name" value="PG/BPGM_mutase_AS"/>
</dbReference>
<dbReference type="SMART" id="SM00855">
    <property type="entry name" value="PGAM"/>
    <property type="match status" value="1"/>
</dbReference>
<dbReference type="eggNOG" id="KOG0235">
    <property type="taxonomic scope" value="Eukaryota"/>
</dbReference>
<dbReference type="GO" id="GO:0016853">
    <property type="term" value="F:isomerase activity"/>
    <property type="evidence" value="ECO:0007669"/>
    <property type="project" value="UniProtKB-KW"/>
</dbReference>
<dbReference type="InterPro" id="IPR051695">
    <property type="entry name" value="Phosphoglycerate_Mutase"/>
</dbReference>
<dbReference type="OrthoDB" id="354304at2759"/>
<dbReference type="InParanoid" id="A3GFD4"/>
<feature type="active site" description="Proton donor/acceptor" evidence="2">
    <location>
        <position position="96"/>
    </location>
</feature>
<dbReference type="SUPFAM" id="SSF53254">
    <property type="entry name" value="Phosphoglycerate mutase-like"/>
    <property type="match status" value="1"/>
</dbReference>
<dbReference type="OMA" id="NYPNMET"/>
<gene>
    <name evidence="4" type="primary">GPM1.3</name>
    <name evidence="4" type="ORF">PICST_34127</name>
</gene>
<keyword evidence="5" id="KW-1185">Reference proteome</keyword>
<dbReference type="PANTHER" id="PTHR46517:SF1">
    <property type="entry name" value="FRUCTOSE-2,6-BISPHOSPHATASE TIGAR"/>
    <property type="match status" value="1"/>
</dbReference>
<dbReference type="PROSITE" id="PS00175">
    <property type="entry name" value="PG_MUTASE"/>
    <property type="match status" value="1"/>
</dbReference>
<dbReference type="PANTHER" id="PTHR46517">
    <property type="entry name" value="FRUCTOSE-2,6-BISPHOSPHATASE TIGAR"/>
    <property type="match status" value="1"/>
</dbReference>
<dbReference type="GO" id="GO:0005829">
    <property type="term" value="C:cytosol"/>
    <property type="evidence" value="ECO:0007669"/>
    <property type="project" value="TreeGrafter"/>
</dbReference>
<evidence type="ECO:0000256" key="3">
    <source>
        <dbReference type="PIRSR" id="PIRSR613078-2"/>
    </source>
</evidence>
<dbReference type="InterPro" id="IPR029033">
    <property type="entry name" value="His_PPase_superfam"/>
</dbReference>
<dbReference type="RefSeq" id="XP_001387759.2">
    <property type="nucleotide sequence ID" value="XM_001387722.1"/>
</dbReference>
<dbReference type="AlphaFoldDB" id="A3GFD4"/>
<dbReference type="GO" id="GO:0004331">
    <property type="term" value="F:fructose-2,6-bisphosphate 2-phosphatase activity"/>
    <property type="evidence" value="ECO:0007669"/>
    <property type="project" value="TreeGrafter"/>
</dbReference>
<sequence>MTIDVVSNEDPEILRIFVVRHGQTDHNVQKILQGHLDIDINEVGQDQSEKVGEFFSQIDIDEFISSDLIRCRNTVAEIVKRQDEQKSLRFTSNLREREMGIVQGMYLKDALAKYGENFRNMGETKVQLLRRIDEEWQHVIKSNRNSKNVLLCTHGGVITGFTNYLYKDKKYQLSKFLEPHDLKVPFNTSVTVIDINKDTSHGTIQTFGNTSHLGGQFEVKDQRLR</sequence>
<evidence type="ECO:0000313" key="4">
    <source>
        <dbReference type="EMBL" id="EAZ63736.2"/>
    </source>
</evidence>
<dbReference type="Gene3D" id="3.40.50.1240">
    <property type="entry name" value="Phosphoglycerate mutase-like"/>
    <property type="match status" value="1"/>
</dbReference>
<accession>A3GFD4</accession>
<dbReference type="GO" id="GO:0043456">
    <property type="term" value="P:regulation of pentose-phosphate shunt"/>
    <property type="evidence" value="ECO:0007669"/>
    <property type="project" value="TreeGrafter"/>
</dbReference>
<feature type="active site" description="Tele-phosphohistidine intermediate" evidence="2">
    <location>
        <position position="21"/>
    </location>
</feature>
<dbReference type="GO" id="GO:0045820">
    <property type="term" value="P:negative regulation of glycolytic process"/>
    <property type="evidence" value="ECO:0007669"/>
    <property type="project" value="TreeGrafter"/>
</dbReference>
<organism evidence="4 5">
    <name type="scientific">Scheffersomyces stipitis (strain ATCC 58785 / CBS 6054 / NBRC 10063 / NRRL Y-11545)</name>
    <name type="common">Yeast</name>
    <name type="synonym">Pichia stipitis</name>
    <dbReference type="NCBI Taxonomy" id="322104"/>
    <lineage>
        <taxon>Eukaryota</taxon>
        <taxon>Fungi</taxon>
        <taxon>Dikarya</taxon>
        <taxon>Ascomycota</taxon>
        <taxon>Saccharomycotina</taxon>
        <taxon>Pichiomycetes</taxon>
        <taxon>Debaryomycetaceae</taxon>
        <taxon>Scheffersomyces</taxon>
    </lineage>
</organism>
<dbReference type="FunCoup" id="A3GFD4">
    <property type="interactions" value="163"/>
</dbReference>
<keyword evidence="4" id="KW-0413">Isomerase</keyword>
<proteinExistence type="predicted"/>
<dbReference type="InterPro" id="IPR013078">
    <property type="entry name" value="His_Pase_superF_clade-1"/>
</dbReference>
<feature type="binding site" evidence="3">
    <location>
        <position position="70"/>
    </location>
    <ligand>
        <name>substrate</name>
    </ligand>
</feature>
<feature type="binding site" evidence="3">
    <location>
        <begin position="20"/>
        <end position="27"/>
    </location>
    <ligand>
        <name>substrate</name>
    </ligand>
</feature>
<dbReference type="GeneID" id="4850983"/>
<keyword evidence="1" id="KW-0378">Hydrolase</keyword>
<protein>
    <submittedName>
        <fullName evidence="4">Putative phosphoglycerate mutase</fullName>
        <ecNumber evidence="4">5.4.2.-</ecNumber>
    </submittedName>
</protein>
<evidence type="ECO:0000256" key="2">
    <source>
        <dbReference type="PIRSR" id="PIRSR613078-1"/>
    </source>
</evidence>
<dbReference type="STRING" id="322104.A3GFD4"/>
<dbReference type="CDD" id="cd07067">
    <property type="entry name" value="HP_PGM_like"/>
    <property type="match status" value="1"/>
</dbReference>
<dbReference type="EMBL" id="AAVQ01000001">
    <property type="protein sequence ID" value="EAZ63736.2"/>
    <property type="molecule type" value="Genomic_DNA"/>
</dbReference>
<dbReference type="KEGG" id="pic:PICST_34127"/>
<dbReference type="Pfam" id="PF00300">
    <property type="entry name" value="His_Phos_1"/>
    <property type="match status" value="1"/>
</dbReference>
<dbReference type="HOGENOM" id="CLU_033323_9_2_1"/>
<evidence type="ECO:0000313" key="5">
    <source>
        <dbReference type="Proteomes" id="UP000002258"/>
    </source>
</evidence>
<name>A3GFD4_PICST</name>
<comment type="caution">
    <text evidence="4">The sequence shown here is derived from an EMBL/GenBank/DDBJ whole genome shotgun (WGS) entry which is preliminary data.</text>
</comment>